<sequence>MNANRSKIGAILCTAILIASLALFIVFLMLNKNGVLSDDQLTVSSSILSILVTTSVIIFALLSSHKSDSERYLELYRNDESDKPAGK</sequence>
<evidence type="ECO:0000256" key="1">
    <source>
        <dbReference type="SAM" id="Phobius"/>
    </source>
</evidence>
<feature type="transmembrane region" description="Helical" evidence="1">
    <location>
        <begin position="42"/>
        <end position="62"/>
    </location>
</feature>
<evidence type="ECO:0000313" key="2">
    <source>
        <dbReference type="EMBL" id="TQS83632.1"/>
    </source>
</evidence>
<feature type="transmembrane region" description="Helical" evidence="1">
    <location>
        <begin position="9"/>
        <end position="30"/>
    </location>
</feature>
<keyword evidence="1" id="KW-1133">Transmembrane helix</keyword>
<gene>
    <name evidence="2" type="ORF">A3207_08595</name>
</gene>
<accession>A0A8J8PGL8</accession>
<dbReference type="Proteomes" id="UP000752814">
    <property type="component" value="Unassembled WGS sequence"/>
</dbReference>
<dbReference type="EMBL" id="LVVT01000008">
    <property type="protein sequence ID" value="TQS83632.1"/>
    <property type="molecule type" value="Genomic_DNA"/>
</dbReference>
<keyword evidence="1" id="KW-0812">Transmembrane</keyword>
<protein>
    <submittedName>
        <fullName evidence="2">Uncharacterized protein</fullName>
    </submittedName>
</protein>
<proteinExistence type="predicted"/>
<keyword evidence="1" id="KW-0472">Membrane</keyword>
<comment type="caution">
    <text evidence="2">The sequence shown here is derived from an EMBL/GenBank/DDBJ whole genome shotgun (WGS) entry which is preliminary data.</text>
</comment>
<organism evidence="2 3">
    <name type="scientific">Candidatus Methanomassiliicoccus intestinalis</name>
    <dbReference type="NCBI Taxonomy" id="1406512"/>
    <lineage>
        <taxon>Archaea</taxon>
        <taxon>Methanobacteriati</taxon>
        <taxon>Thermoplasmatota</taxon>
        <taxon>Thermoplasmata</taxon>
        <taxon>Methanomassiliicoccales</taxon>
        <taxon>Methanomassiliicoccaceae</taxon>
        <taxon>Methanomassiliicoccus</taxon>
    </lineage>
</organism>
<reference evidence="2" key="1">
    <citation type="submission" date="2016-03" db="EMBL/GenBank/DDBJ databases">
        <authorList>
            <person name="Borrel G."/>
            <person name="Mccann A."/>
            <person name="O'Toole P.W."/>
        </authorList>
    </citation>
    <scope>NUCLEOTIDE SEQUENCE</scope>
    <source>
        <strain evidence="2">183</strain>
    </source>
</reference>
<name>A0A8J8PGL8_9ARCH</name>
<dbReference type="AlphaFoldDB" id="A0A8J8PGL8"/>
<dbReference type="RefSeq" id="WP_400256647.1">
    <property type="nucleotide sequence ID" value="NZ_CAYAYE010000018.1"/>
</dbReference>
<evidence type="ECO:0000313" key="3">
    <source>
        <dbReference type="Proteomes" id="UP000752814"/>
    </source>
</evidence>